<reference evidence="3 4" key="1">
    <citation type="submission" date="2018-10" db="EMBL/GenBank/DDBJ databases">
        <title>Genome sequences of five Lactobacillus pentosus strains isolated from brines of traditionally fermented spanish-style green table olives and differences between them.</title>
        <authorList>
            <person name="Jimenez Diaz R."/>
        </authorList>
    </citation>
    <scope>NUCLEOTIDE SEQUENCE [LARGE SCALE GENOMIC DNA]</scope>
    <source>
        <strain evidence="3 4">IG10</strain>
    </source>
</reference>
<evidence type="ECO:0000313" key="2">
    <source>
        <dbReference type="EMBL" id="MDT6989845.1"/>
    </source>
</evidence>
<dbReference type="EMBL" id="JAVLAQ010000001">
    <property type="protein sequence ID" value="MDT6989845.1"/>
    <property type="molecule type" value="Genomic_DNA"/>
</dbReference>
<protein>
    <submittedName>
        <fullName evidence="2">PTS sugar transporter subunit IIA</fullName>
    </submittedName>
</protein>
<dbReference type="InterPro" id="IPR002178">
    <property type="entry name" value="PTS_EIIA_type-2_dom"/>
</dbReference>
<dbReference type="PANTHER" id="PTHR47738">
    <property type="entry name" value="PTS SYSTEM FRUCTOSE-LIKE EIIA COMPONENT-RELATED"/>
    <property type="match status" value="1"/>
</dbReference>
<evidence type="ECO:0000313" key="5">
    <source>
        <dbReference type="Proteomes" id="UP001267003"/>
    </source>
</evidence>
<evidence type="ECO:0000259" key="1">
    <source>
        <dbReference type="PROSITE" id="PS51094"/>
    </source>
</evidence>
<dbReference type="SUPFAM" id="SSF55804">
    <property type="entry name" value="Phoshotransferase/anion transport protein"/>
    <property type="match status" value="1"/>
</dbReference>
<evidence type="ECO:0000313" key="4">
    <source>
        <dbReference type="Proteomes" id="UP000276249"/>
    </source>
</evidence>
<dbReference type="Pfam" id="PF00359">
    <property type="entry name" value="PTS_EIIA_2"/>
    <property type="match status" value="1"/>
</dbReference>
<dbReference type="Proteomes" id="UP000276249">
    <property type="component" value="Unassembled WGS sequence"/>
</dbReference>
<comment type="caution">
    <text evidence="2">The sequence shown here is derived from an EMBL/GenBank/DDBJ whole genome shotgun (WGS) entry which is preliminary data.</text>
</comment>
<organism evidence="2 5">
    <name type="scientific">Lactiplantibacillus pentosus</name>
    <name type="common">Lactobacillus pentosus</name>
    <dbReference type="NCBI Taxonomy" id="1589"/>
    <lineage>
        <taxon>Bacteria</taxon>
        <taxon>Bacillati</taxon>
        <taxon>Bacillota</taxon>
        <taxon>Bacilli</taxon>
        <taxon>Lactobacillales</taxon>
        <taxon>Lactobacillaceae</taxon>
        <taxon>Lactiplantibacillus</taxon>
    </lineage>
</organism>
<dbReference type="PROSITE" id="PS51094">
    <property type="entry name" value="PTS_EIIA_TYPE_2"/>
    <property type="match status" value="1"/>
</dbReference>
<feature type="domain" description="PTS EIIA type-2" evidence="1">
    <location>
        <begin position="5"/>
        <end position="151"/>
    </location>
</feature>
<dbReference type="EMBL" id="RDCJ01000027">
    <property type="protein sequence ID" value="RMW51176.1"/>
    <property type="molecule type" value="Genomic_DNA"/>
</dbReference>
<dbReference type="InterPro" id="IPR051541">
    <property type="entry name" value="PTS_SugarTrans_NitroReg"/>
</dbReference>
<dbReference type="Proteomes" id="UP001267003">
    <property type="component" value="Unassembled WGS sequence"/>
</dbReference>
<dbReference type="Gene3D" id="3.40.930.10">
    <property type="entry name" value="Mannitol-specific EII, Chain A"/>
    <property type="match status" value="1"/>
</dbReference>
<dbReference type="PANTHER" id="PTHR47738:SF3">
    <property type="entry name" value="PHOSPHOTRANSFERASE SYSTEM MANNITOL_FRUCTOSE-SPECIFIC IIA DOMAIN CONTAINING PROTEIN"/>
    <property type="match status" value="1"/>
</dbReference>
<dbReference type="AlphaFoldDB" id="A0A843QSC4"/>
<keyword evidence="2" id="KW-0813">Transport</keyword>
<proteinExistence type="predicted"/>
<keyword evidence="2" id="KW-0762">Sugar transport</keyword>
<evidence type="ECO:0000313" key="3">
    <source>
        <dbReference type="EMBL" id="RMW51176.1"/>
    </source>
</evidence>
<name>A0A843QSC4_LACPE</name>
<reference evidence="2" key="2">
    <citation type="submission" date="2023-08" db="EMBL/GenBank/DDBJ databases">
        <authorList>
            <person name="Page C.A."/>
            <person name="Perez-Diaz I.M."/>
        </authorList>
    </citation>
    <scope>NUCLEOTIDE SEQUENCE</scope>
    <source>
        <strain evidence="2">7.8.46</strain>
    </source>
</reference>
<sequence>MNYAELLRPDLVFTDLDVENRQDLYHLITTQLVRLDYVNVDFEEKLNRHEDESPTGISSNGMSIAIPHTYAAMESNPFICVAICKDSVDILQMGYNLPEPCRTFFFSNLPSSSEQLGFLQKLMSLMQDNQFAIELAKPNDPKVVFNYLYKKMK</sequence>
<dbReference type="InterPro" id="IPR016152">
    <property type="entry name" value="PTrfase/Anion_transptr"/>
</dbReference>
<gene>
    <name evidence="3" type="ORF">D6U18_02270</name>
    <name evidence="2" type="ORF">RI536_06965</name>
</gene>
<dbReference type="RefSeq" id="WP_120769403.1">
    <property type="nucleotide sequence ID" value="NZ_BOUG01000002.1"/>
</dbReference>
<accession>A0A843QSC4</accession>